<dbReference type="Gene3D" id="3.20.20.150">
    <property type="entry name" value="Divalent-metal-dependent TIM barrel enzymes"/>
    <property type="match status" value="1"/>
</dbReference>
<gene>
    <name evidence="1" type="ORF">AACH11_20130</name>
</gene>
<keyword evidence="2" id="KW-1185">Reference proteome</keyword>
<accession>A0ABU9BH78</accession>
<comment type="caution">
    <text evidence="1">The sequence shown here is derived from an EMBL/GenBank/DDBJ whole genome shotgun (WGS) entry which is preliminary data.</text>
</comment>
<keyword evidence="1" id="KW-0413">Isomerase</keyword>
<proteinExistence type="predicted"/>
<evidence type="ECO:0000313" key="1">
    <source>
        <dbReference type="EMBL" id="MEK8028277.1"/>
    </source>
</evidence>
<sequence length="292" mass="33078">MQRLLVFQSLWALERRHTDGHEPTLEENLQRVHAAGYDGLSFSVSAPHTPAGQAHAARVATQAHALGLALEMQCFPKTVDELAPALELAVRHRVHHLDVQPDVRPRDLKEAVRLVDGWRRLAAQAPVEVLIETHRDRLTTDLYATLDLLDCFPDLRLLGDLSHFLVGREFAWPVSDENHAYMQRILDNCWAFHGRVASREQVQVEVSFACHQPWVELFKLWWRRGFQSWRQRAGADDTLAFVCELGPKPYAIVGPDGNDLSDRWQDALILRQIARELWAEVCAPADPSASAG</sequence>
<organism evidence="1 2">
    <name type="scientific">Pseudaquabacterium rugosum</name>
    <dbReference type="NCBI Taxonomy" id="2984194"/>
    <lineage>
        <taxon>Bacteria</taxon>
        <taxon>Pseudomonadati</taxon>
        <taxon>Pseudomonadota</taxon>
        <taxon>Betaproteobacteria</taxon>
        <taxon>Burkholderiales</taxon>
        <taxon>Sphaerotilaceae</taxon>
        <taxon>Pseudaquabacterium</taxon>
    </lineage>
</organism>
<dbReference type="Proteomes" id="UP001368500">
    <property type="component" value="Unassembled WGS sequence"/>
</dbReference>
<protein>
    <submittedName>
        <fullName evidence="1">Sugar phosphate isomerase/epimerase</fullName>
    </submittedName>
</protein>
<reference evidence="1 2" key="1">
    <citation type="submission" date="2024-04" db="EMBL/GenBank/DDBJ databases">
        <title>Novel species of the genus Ideonella isolated from streams.</title>
        <authorList>
            <person name="Lu H."/>
        </authorList>
    </citation>
    <scope>NUCLEOTIDE SEQUENCE [LARGE SCALE GENOMIC DNA]</scope>
    <source>
        <strain evidence="1 2">BYS139W</strain>
    </source>
</reference>
<dbReference type="SUPFAM" id="SSF51658">
    <property type="entry name" value="Xylose isomerase-like"/>
    <property type="match status" value="1"/>
</dbReference>
<dbReference type="RefSeq" id="WP_341376062.1">
    <property type="nucleotide sequence ID" value="NZ_JBBUTF010000021.1"/>
</dbReference>
<dbReference type="GO" id="GO:0016853">
    <property type="term" value="F:isomerase activity"/>
    <property type="evidence" value="ECO:0007669"/>
    <property type="project" value="UniProtKB-KW"/>
</dbReference>
<evidence type="ECO:0000313" key="2">
    <source>
        <dbReference type="Proteomes" id="UP001368500"/>
    </source>
</evidence>
<name>A0ABU9BH78_9BURK</name>
<dbReference type="InterPro" id="IPR036237">
    <property type="entry name" value="Xyl_isomerase-like_sf"/>
</dbReference>
<dbReference type="EMBL" id="JBBUTF010000021">
    <property type="protein sequence ID" value="MEK8028277.1"/>
    <property type="molecule type" value="Genomic_DNA"/>
</dbReference>